<reference evidence="1 2" key="1">
    <citation type="journal article" date="2014" name="Genome Announc.">
        <title>Complete Genome Sequence of Amino Acid-Utilizing Eubacterium acidaminophilum al-2 (DSM 3953).</title>
        <authorList>
            <person name="Poehlein A."/>
            <person name="Andreesen J.R."/>
            <person name="Daniel R."/>
        </authorList>
    </citation>
    <scope>NUCLEOTIDE SEQUENCE [LARGE SCALE GENOMIC DNA]</scope>
    <source>
        <strain evidence="1 2">DSM 3953</strain>
    </source>
</reference>
<keyword evidence="2" id="KW-1185">Reference proteome</keyword>
<dbReference type="EMBL" id="CP007452">
    <property type="protein sequence ID" value="AHM57419.1"/>
    <property type="molecule type" value="Genomic_DNA"/>
</dbReference>
<dbReference type="HOGENOM" id="CLU_2787635_0_0_9"/>
<gene>
    <name evidence="1" type="ORF">EAL2_c21380</name>
</gene>
<dbReference type="AlphaFoldDB" id="W8T6P6"/>
<dbReference type="KEGG" id="eac:EAL2_c21380"/>
<dbReference type="eggNOG" id="ENOG502ZPN1">
    <property type="taxonomic scope" value="Bacteria"/>
</dbReference>
<dbReference type="PATRIC" id="fig|1286171.3.peg.2087"/>
<organism evidence="1 2">
    <name type="scientific">Peptoclostridium acidaminophilum DSM 3953</name>
    <dbReference type="NCBI Taxonomy" id="1286171"/>
    <lineage>
        <taxon>Bacteria</taxon>
        <taxon>Bacillati</taxon>
        <taxon>Bacillota</taxon>
        <taxon>Clostridia</taxon>
        <taxon>Peptostreptococcales</taxon>
        <taxon>Peptoclostridiaceae</taxon>
        <taxon>Peptoclostridium</taxon>
    </lineage>
</organism>
<sequence length="68" mass="7936">MENTVRITEDEIKEIANLLTGLRLTKPSAFMFNDIRTINSFYIKATGRDLFTEDNISNLERALEYKHI</sequence>
<dbReference type="OrthoDB" id="9909173at2"/>
<evidence type="ECO:0000313" key="1">
    <source>
        <dbReference type="EMBL" id="AHM57419.1"/>
    </source>
</evidence>
<name>W8T6P6_PEPAC</name>
<dbReference type="Proteomes" id="UP000019591">
    <property type="component" value="Chromosome"/>
</dbReference>
<protein>
    <submittedName>
        <fullName evidence="1">Uncharacterized protein</fullName>
    </submittedName>
</protein>
<proteinExistence type="predicted"/>
<evidence type="ECO:0000313" key="2">
    <source>
        <dbReference type="Proteomes" id="UP000019591"/>
    </source>
</evidence>
<accession>W8T6P6</accession>
<dbReference type="RefSeq" id="WP_025436343.1">
    <property type="nucleotide sequence ID" value="NZ_CP007452.1"/>
</dbReference>